<evidence type="ECO:0000256" key="1">
    <source>
        <dbReference type="SAM" id="Phobius"/>
    </source>
</evidence>
<feature type="transmembrane region" description="Helical" evidence="1">
    <location>
        <begin position="72"/>
        <end position="94"/>
    </location>
</feature>
<keyword evidence="1" id="KW-0472">Membrane</keyword>
<proteinExistence type="predicted"/>
<name>A0A1D2M388_ORCCI</name>
<dbReference type="AlphaFoldDB" id="A0A1D2M388"/>
<dbReference type="Proteomes" id="UP000094527">
    <property type="component" value="Unassembled WGS sequence"/>
</dbReference>
<evidence type="ECO:0000313" key="2">
    <source>
        <dbReference type="EMBL" id="ODM87429.1"/>
    </source>
</evidence>
<reference evidence="2 3" key="1">
    <citation type="journal article" date="2016" name="Genome Biol. Evol.">
        <title>Gene Family Evolution Reflects Adaptation to Soil Environmental Stressors in the Genome of the Collembolan Orchesella cincta.</title>
        <authorList>
            <person name="Faddeeva-Vakhrusheva A."/>
            <person name="Derks M.F."/>
            <person name="Anvar S.Y."/>
            <person name="Agamennone V."/>
            <person name="Suring W."/>
            <person name="Smit S."/>
            <person name="van Straalen N.M."/>
            <person name="Roelofs D."/>
        </authorList>
    </citation>
    <scope>NUCLEOTIDE SEQUENCE [LARGE SCALE GENOMIC DNA]</scope>
    <source>
        <tissue evidence="2">Mixed pool</tissue>
    </source>
</reference>
<keyword evidence="1" id="KW-1133">Transmembrane helix</keyword>
<protein>
    <submittedName>
        <fullName evidence="2">Uncharacterized protein</fullName>
    </submittedName>
</protein>
<evidence type="ECO:0000313" key="3">
    <source>
        <dbReference type="Proteomes" id="UP000094527"/>
    </source>
</evidence>
<dbReference type="EMBL" id="LJIJ01005347">
    <property type="protein sequence ID" value="ODM87429.1"/>
    <property type="molecule type" value="Genomic_DNA"/>
</dbReference>
<comment type="caution">
    <text evidence="2">The sequence shown here is derived from an EMBL/GenBank/DDBJ whole genome shotgun (WGS) entry which is preliminary data.</text>
</comment>
<keyword evidence="1" id="KW-0812">Transmembrane</keyword>
<keyword evidence="3" id="KW-1185">Reference proteome</keyword>
<feature type="transmembrane region" description="Helical" evidence="1">
    <location>
        <begin position="41"/>
        <end position="60"/>
    </location>
</feature>
<gene>
    <name evidence="2" type="ORF">Ocin01_19253</name>
</gene>
<sequence>MLTPRKSGHQLGSNIFFSLHLRALESFLHYMCGALKFKCPFYFWKVGAGFNILAYLYIFVEYWKSTNDQNFFTGQTIFILIWKLVVETVLLIYYSVIVGDFIEELPDETMDPNLLTDRAEVEGSRRSS</sequence>
<organism evidence="2 3">
    <name type="scientific">Orchesella cincta</name>
    <name type="common">Springtail</name>
    <name type="synonym">Podura cincta</name>
    <dbReference type="NCBI Taxonomy" id="48709"/>
    <lineage>
        <taxon>Eukaryota</taxon>
        <taxon>Metazoa</taxon>
        <taxon>Ecdysozoa</taxon>
        <taxon>Arthropoda</taxon>
        <taxon>Hexapoda</taxon>
        <taxon>Collembola</taxon>
        <taxon>Entomobryomorpha</taxon>
        <taxon>Entomobryoidea</taxon>
        <taxon>Orchesellidae</taxon>
        <taxon>Orchesellinae</taxon>
        <taxon>Orchesella</taxon>
    </lineage>
</organism>
<accession>A0A1D2M388</accession>